<feature type="compositionally biased region" description="Polar residues" evidence="1">
    <location>
        <begin position="71"/>
        <end position="80"/>
    </location>
</feature>
<reference evidence="2" key="1">
    <citation type="submission" date="2020-05" db="EMBL/GenBank/DDBJ databases">
        <title>Phylogenomic resolution of chytrid fungi.</title>
        <authorList>
            <person name="Stajich J.E."/>
            <person name="Amses K."/>
            <person name="Simmons R."/>
            <person name="Seto K."/>
            <person name="Myers J."/>
            <person name="Bonds A."/>
            <person name="Quandt C.A."/>
            <person name="Barry K."/>
            <person name="Liu P."/>
            <person name="Grigoriev I."/>
            <person name="Longcore J.E."/>
            <person name="James T.Y."/>
        </authorList>
    </citation>
    <scope>NUCLEOTIDE SEQUENCE</scope>
    <source>
        <strain evidence="2">JEL0476</strain>
    </source>
</reference>
<evidence type="ECO:0000313" key="2">
    <source>
        <dbReference type="EMBL" id="KAJ3217887.1"/>
    </source>
</evidence>
<organism evidence="2 3">
    <name type="scientific">Clydaea vesicula</name>
    <dbReference type="NCBI Taxonomy" id="447962"/>
    <lineage>
        <taxon>Eukaryota</taxon>
        <taxon>Fungi</taxon>
        <taxon>Fungi incertae sedis</taxon>
        <taxon>Chytridiomycota</taxon>
        <taxon>Chytridiomycota incertae sedis</taxon>
        <taxon>Chytridiomycetes</taxon>
        <taxon>Lobulomycetales</taxon>
        <taxon>Lobulomycetaceae</taxon>
        <taxon>Clydaea</taxon>
    </lineage>
</organism>
<feature type="compositionally biased region" description="Polar residues" evidence="1">
    <location>
        <begin position="89"/>
        <end position="110"/>
    </location>
</feature>
<sequence>MSLLTQSPTNISLSKVTFRREQHLKSKTMSPFNLQQEDENTISPSANQNIQQKSNYIQSPFSTQKHHNSFEHGTNGTHLNHPSFKNAIRPNSHNNRQRSISPQQKNSLENNDFYGSPKQKTFLNFDDAPPINNLYDLNNLDNNANQVDDEDMLDVGFAGNQQMNFDTFESQKQKFKGNTSGPASQSPMLPNFPQQFNSSTHSSPFITTVQKNQPQSPVYGGLPLNSAVSPNSTYNQQQFNAGAGYGSNFTTSSQQHFNNTNQNVWLNPSNYKCLPNPLKELFIQQTGGDSSSHKFPFSIIVFGFNFKYFENISEIFKKYGKILTQKIFYFESSTEKITEISGSENLFNYNDVNFNMSNNGMMFLEFDNKLSFEKSFGLSGSVVWISNTMFVLGTIIYEVNFLKKCPIIGVIPASADFSYSSASISQGSKPLLQKVQRGFSFSFSNKAETGQISEKQKPPESDAVNNRMNTINNNNVINKNNLKQNTSIKSTLVTKQNNGNSNESGLKKKTGYIEYLSEALFGW</sequence>
<protein>
    <submittedName>
        <fullName evidence="2">Uncharacterized protein</fullName>
    </submittedName>
</protein>
<evidence type="ECO:0000313" key="3">
    <source>
        <dbReference type="Proteomes" id="UP001211065"/>
    </source>
</evidence>
<keyword evidence="3" id="KW-1185">Reference proteome</keyword>
<dbReference type="InterPro" id="IPR012677">
    <property type="entry name" value="Nucleotide-bd_a/b_plait_sf"/>
</dbReference>
<proteinExistence type="predicted"/>
<evidence type="ECO:0000256" key="1">
    <source>
        <dbReference type="SAM" id="MobiDB-lite"/>
    </source>
</evidence>
<accession>A0AAD5U2N4</accession>
<dbReference type="AlphaFoldDB" id="A0AAD5U2N4"/>
<dbReference type="Gene3D" id="3.30.70.330">
    <property type="match status" value="1"/>
</dbReference>
<feature type="region of interest" description="Disordered" evidence="1">
    <location>
        <begin position="64"/>
        <end position="120"/>
    </location>
</feature>
<gene>
    <name evidence="2" type="ORF">HK099_005302</name>
</gene>
<dbReference type="Proteomes" id="UP001211065">
    <property type="component" value="Unassembled WGS sequence"/>
</dbReference>
<name>A0AAD5U2N4_9FUNG</name>
<comment type="caution">
    <text evidence="2">The sequence shown here is derived from an EMBL/GenBank/DDBJ whole genome shotgun (WGS) entry which is preliminary data.</text>
</comment>
<dbReference type="EMBL" id="JADGJW010000405">
    <property type="protein sequence ID" value="KAJ3217887.1"/>
    <property type="molecule type" value="Genomic_DNA"/>
</dbReference>